<dbReference type="PROSITE" id="PS51257">
    <property type="entry name" value="PROKAR_LIPOPROTEIN"/>
    <property type="match status" value="1"/>
</dbReference>
<organism evidence="1 2">
    <name type="scientific">Butyricimonas faecalis</name>
    <dbReference type="NCBI Taxonomy" id="2093856"/>
    <lineage>
        <taxon>Bacteria</taxon>
        <taxon>Pseudomonadati</taxon>
        <taxon>Bacteroidota</taxon>
        <taxon>Bacteroidia</taxon>
        <taxon>Bacteroidales</taxon>
        <taxon>Odoribacteraceae</taxon>
        <taxon>Butyricimonas</taxon>
    </lineage>
</organism>
<evidence type="ECO:0000313" key="2">
    <source>
        <dbReference type="Proteomes" id="UP000270673"/>
    </source>
</evidence>
<sequence length="211" mass="25155">MKLKKSLLLILFIVLISSCEETTFYYKIPMTNKILAIYTPAFSDYAYVYIGMHKLNAMDSFDLKIYKGETTEVSLILNKQKNDTIYYSDRWDDVTLITKKRKYKRIEWYDDKFYNKDTNKCSINQNYIEVVIKDYAAFVVYQLNNSYRILKPIPENEKNFENIHPTTDRLYVRDIEMNAYIDALSKVIIILNEAYKDLRMAYITINTNAFF</sequence>
<dbReference type="OrthoDB" id="1082783at2"/>
<protein>
    <submittedName>
        <fullName evidence="1">Uncharacterized protein</fullName>
    </submittedName>
</protein>
<dbReference type="EMBL" id="CP032819">
    <property type="protein sequence ID" value="AZS28152.1"/>
    <property type="molecule type" value="Genomic_DNA"/>
</dbReference>
<dbReference type="KEGG" id="buy:D8S85_00375"/>
<gene>
    <name evidence="1" type="ORF">D8S85_00375</name>
</gene>
<dbReference type="AlphaFoldDB" id="A0A3S9VNM4"/>
<keyword evidence="2" id="KW-1185">Reference proteome</keyword>
<evidence type="ECO:0000313" key="1">
    <source>
        <dbReference type="EMBL" id="AZS28152.1"/>
    </source>
</evidence>
<dbReference type="RefSeq" id="WP_127074666.1">
    <property type="nucleotide sequence ID" value="NZ_CP032819.1"/>
</dbReference>
<accession>A0A3S9VNM4</accession>
<proteinExistence type="predicted"/>
<dbReference type="Proteomes" id="UP000270673">
    <property type="component" value="Chromosome"/>
</dbReference>
<name>A0A3S9VNM4_9BACT</name>
<reference evidence="1 2" key="1">
    <citation type="submission" date="2018-10" db="EMBL/GenBank/DDBJ databases">
        <title>Butyricimonas faecalis sp. nov., isolated from human faeces and emended description of the genus Butyricimonas.</title>
        <authorList>
            <person name="Le Roy T."/>
            <person name="Van der Smissen P."/>
            <person name="Paquot A."/>
            <person name="Delzenne N."/>
            <person name="Muccioli G."/>
            <person name="Collet J.-F."/>
            <person name="Cani P.D."/>
        </authorList>
    </citation>
    <scope>NUCLEOTIDE SEQUENCE [LARGE SCALE GENOMIC DNA]</scope>
    <source>
        <strain evidence="1 2">H184</strain>
    </source>
</reference>